<organism evidence="7 8">
    <name type="scientific">Paragonimus skrjabini miyazakii</name>
    <dbReference type="NCBI Taxonomy" id="59628"/>
    <lineage>
        <taxon>Eukaryota</taxon>
        <taxon>Metazoa</taxon>
        <taxon>Spiralia</taxon>
        <taxon>Lophotrochozoa</taxon>
        <taxon>Platyhelminthes</taxon>
        <taxon>Trematoda</taxon>
        <taxon>Digenea</taxon>
        <taxon>Plagiorchiida</taxon>
        <taxon>Troglotremata</taxon>
        <taxon>Troglotrematidae</taxon>
        <taxon>Paragonimus</taxon>
    </lineage>
</organism>
<name>A0A8S9YPL5_9TREM</name>
<evidence type="ECO:0000256" key="3">
    <source>
        <dbReference type="ARBA" id="ARBA00023274"/>
    </source>
</evidence>
<dbReference type="InterPro" id="IPR008932">
    <property type="entry name" value="Ribosomal_bL12_oligo"/>
</dbReference>
<dbReference type="InterPro" id="IPR036235">
    <property type="entry name" value="Ribosomal_bL12_oligo_N_sf"/>
</dbReference>
<reference evidence="7" key="1">
    <citation type="submission" date="2019-07" db="EMBL/GenBank/DDBJ databases">
        <title>Annotation for the trematode Paragonimus miyazaki's.</title>
        <authorList>
            <person name="Choi Y.-J."/>
        </authorList>
    </citation>
    <scope>NUCLEOTIDE SEQUENCE</scope>
    <source>
        <strain evidence="7">Japan</strain>
    </source>
</reference>
<dbReference type="OrthoDB" id="250175at2759"/>
<dbReference type="Pfam" id="PF00542">
    <property type="entry name" value="Ribosomal_L12"/>
    <property type="match status" value="1"/>
</dbReference>
<dbReference type="SUPFAM" id="SSF48300">
    <property type="entry name" value="Ribosomal protein L7/12, oligomerisation (N-terminal) domain"/>
    <property type="match status" value="1"/>
</dbReference>
<dbReference type="InterPro" id="IPR013823">
    <property type="entry name" value="Ribosomal_bL12_C"/>
</dbReference>
<dbReference type="EMBL" id="JTDE01002952">
    <property type="protein sequence ID" value="KAF7256644.1"/>
    <property type="molecule type" value="Genomic_DNA"/>
</dbReference>
<evidence type="ECO:0000313" key="7">
    <source>
        <dbReference type="EMBL" id="KAF7256644.1"/>
    </source>
</evidence>
<evidence type="ECO:0000256" key="4">
    <source>
        <dbReference type="SAM" id="MobiDB-lite"/>
    </source>
</evidence>
<dbReference type="GO" id="GO:0003729">
    <property type="term" value="F:mRNA binding"/>
    <property type="evidence" value="ECO:0007669"/>
    <property type="project" value="TreeGrafter"/>
</dbReference>
<dbReference type="InterPro" id="IPR000206">
    <property type="entry name" value="Ribosomal_bL12"/>
</dbReference>
<dbReference type="Gene3D" id="1.20.5.710">
    <property type="entry name" value="Single helix bin"/>
    <property type="match status" value="1"/>
</dbReference>
<keyword evidence="8" id="KW-1185">Reference proteome</keyword>
<accession>A0A8S9YPL5</accession>
<dbReference type="InterPro" id="IPR014719">
    <property type="entry name" value="Ribosomal_bL12_C/ClpS-like"/>
</dbReference>
<dbReference type="PANTHER" id="PTHR45987">
    <property type="entry name" value="39S RIBOSOMAL PROTEIN L12"/>
    <property type="match status" value="1"/>
</dbReference>
<dbReference type="FunFam" id="3.30.1390.10:FF:000001">
    <property type="entry name" value="50S ribosomal protein L7/L12"/>
    <property type="match status" value="1"/>
</dbReference>
<sequence length="194" mass="21334">MSSMRLYINPHLITRVASRSQFLMNKLHTGCRATFPEQLKTNVSIEPPEIPDSATEKSYPAHIIKLANEVCQLTLMEVADLSELLQKKLNIKTAVMPMMGGVPAGSTEPATTTAEDQEQQPTKSSFTVKLVKFDATKKVPLIKEIKLLVPEMNLVQAKKFVESAPGNVKVDVSKDEAEDIKKTLEAAGATIEIE</sequence>
<evidence type="ECO:0000256" key="2">
    <source>
        <dbReference type="ARBA" id="ARBA00022980"/>
    </source>
</evidence>
<dbReference type="Pfam" id="PF16320">
    <property type="entry name" value="Ribosomal_L12_N"/>
    <property type="match status" value="1"/>
</dbReference>
<dbReference type="AlphaFoldDB" id="A0A8S9YPL5"/>
<dbReference type="GO" id="GO:0005762">
    <property type="term" value="C:mitochondrial large ribosomal subunit"/>
    <property type="evidence" value="ECO:0007669"/>
    <property type="project" value="TreeGrafter"/>
</dbReference>
<feature type="domain" description="Large ribosomal subunit protein bL12 C-terminal" evidence="5">
    <location>
        <begin position="126"/>
        <end position="194"/>
    </location>
</feature>
<feature type="domain" description="Large ribosomal subunit protein bL12 oligomerization" evidence="6">
    <location>
        <begin position="65"/>
        <end position="105"/>
    </location>
</feature>
<feature type="region of interest" description="Disordered" evidence="4">
    <location>
        <begin position="102"/>
        <end position="121"/>
    </location>
</feature>
<keyword evidence="3" id="KW-0687">Ribonucleoprotein</keyword>
<keyword evidence="2" id="KW-0689">Ribosomal protein</keyword>
<dbReference type="GO" id="GO:0003735">
    <property type="term" value="F:structural constituent of ribosome"/>
    <property type="evidence" value="ECO:0007669"/>
    <property type="project" value="InterPro"/>
</dbReference>
<dbReference type="Gene3D" id="3.30.1390.10">
    <property type="match status" value="1"/>
</dbReference>
<evidence type="ECO:0000313" key="8">
    <source>
        <dbReference type="Proteomes" id="UP000822476"/>
    </source>
</evidence>
<dbReference type="SUPFAM" id="SSF54736">
    <property type="entry name" value="ClpS-like"/>
    <property type="match status" value="1"/>
</dbReference>
<evidence type="ECO:0000259" key="5">
    <source>
        <dbReference type="Pfam" id="PF00542"/>
    </source>
</evidence>
<proteinExistence type="inferred from homology"/>
<dbReference type="Proteomes" id="UP000822476">
    <property type="component" value="Unassembled WGS sequence"/>
</dbReference>
<evidence type="ECO:0008006" key="9">
    <source>
        <dbReference type="Google" id="ProtNLM"/>
    </source>
</evidence>
<gene>
    <name evidence="7" type="ORF">EG68_04906</name>
</gene>
<protein>
    <recommendedName>
        <fullName evidence="9">39S ribosomal protein L12, mitochondrial</fullName>
    </recommendedName>
</protein>
<comment type="similarity">
    <text evidence="1">Belongs to the bacterial ribosomal protein bL12 family.</text>
</comment>
<feature type="compositionally biased region" description="Polar residues" evidence="4">
    <location>
        <begin position="108"/>
        <end position="121"/>
    </location>
</feature>
<evidence type="ECO:0000256" key="1">
    <source>
        <dbReference type="ARBA" id="ARBA00007197"/>
    </source>
</evidence>
<dbReference type="GO" id="GO:0006412">
    <property type="term" value="P:translation"/>
    <property type="evidence" value="ECO:0007669"/>
    <property type="project" value="InterPro"/>
</dbReference>
<comment type="caution">
    <text evidence="7">The sequence shown here is derived from an EMBL/GenBank/DDBJ whole genome shotgun (WGS) entry which is preliminary data.</text>
</comment>
<dbReference type="PANTHER" id="PTHR45987:SF4">
    <property type="entry name" value="LARGE RIBOSOMAL SUBUNIT PROTEIN BL12M"/>
    <property type="match status" value="1"/>
</dbReference>
<evidence type="ECO:0000259" key="6">
    <source>
        <dbReference type="Pfam" id="PF16320"/>
    </source>
</evidence>